<organism evidence="3 4">
    <name type="scientific">Tilletiopsis washingtonensis</name>
    <dbReference type="NCBI Taxonomy" id="58919"/>
    <lineage>
        <taxon>Eukaryota</taxon>
        <taxon>Fungi</taxon>
        <taxon>Dikarya</taxon>
        <taxon>Basidiomycota</taxon>
        <taxon>Ustilaginomycotina</taxon>
        <taxon>Exobasidiomycetes</taxon>
        <taxon>Entylomatales</taxon>
        <taxon>Entylomatales incertae sedis</taxon>
        <taxon>Tilletiopsis</taxon>
    </lineage>
</organism>
<dbReference type="EMBL" id="KZ819289">
    <property type="protein sequence ID" value="PWN98990.1"/>
    <property type="molecule type" value="Genomic_DNA"/>
</dbReference>
<dbReference type="GeneID" id="37272677"/>
<dbReference type="InterPro" id="IPR049317">
    <property type="entry name" value="GCIP-like_N"/>
</dbReference>
<name>A0A316ZBC0_9BASI</name>
<evidence type="ECO:0000313" key="4">
    <source>
        <dbReference type="Proteomes" id="UP000245946"/>
    </source>
</evidence>
<feature type="region of interest" description="Disordered" evidence="1">
    <location>
        <begin position="454"/>
        <end position="498"/>
    </location>
</feature>
<dbReference type="GO" id="GO:0005634">
    <property type="term" value="C:nucleus"/>
    <property type="evidence" value="ECO:0007669"/>
    <property type="project" value="TreeGrafter"/>
</dbReference>
<evidence type="ECO:0000313" key="3">
    <source>
        <dbReference type="EMBL" id="PWN98990.1"/>
    </source>
</evidence>
<dbReference type="PANTHER" id="PTHR15492:SF1">
    <property type="entry name" value="CYCLIN-D1-BINDING PROTEIN 1"/>
    <property type="match status" value="1"/>
</dbReference>
<dbReference type="Proteomes" id="UP000245946">
    <property type="component" value="Unassembled WGS sequence"/>
</dbReference>
<feature type="compositionally biased region" description="Low complexity" evidence="1">
    <location>
        <begin position="331"/>
        <end position="343"/>
    </location>
</feature>
<accession>A0A316ZBC0</accession>
<feature type="compositionally biased region" description="Low complexity" evidence="1">
    <location>
        <begin position="533"/>
        <end position="544"/>
    </location>
</feature>
<feature type="domain" description="Cyclin-D1-binding protein 1-like N-terminal" evidence="2">
    <location>
        <begin position="257"/>
        <end position="314"/>
    </location>
</feature>
<dbReference type="PANTHER" id="PTHR15492">
    <property type="entry name" value="CYCLIN D1-BINDING PROTEIN 1"/>
    <property type="match status" value="1"/>
</dbReference>
<dbReference type="Pfam" id="PF13324">
    <property type="entry name" value="GCIP_N"/>
    <property type="match status" value="1"/>
</dbReference>
<dbReference type="OrthoDB" id="5978656at2759"/>
<proteinExistence type="predicted"/>
<dbReference type="Gene3D" id="1.20.1410.10">
    <property type="entry name" value="I/LWEQ domain"/>
    <property type="match status" value="1"/>
</dbReference>
<feature type="compositionally biased region" description="Low complexity" evidence="1">
    <location>
        <begin position="104"/>
        <end position="115"/>
    </location>
</feature>
<dbReference type="AlphaFoldDB" id="A0A316ZBC0"/>
<keyword evidence="4" id="KW-1185">Reference proteome</keyword>
<feature type="region of interest" description="Disordered" evidence="1">
    <location>
        <begin position="315"/>
        <end position="354"/>
    </location>
</feature>
<dbReference type="STRING" id="58919.A0A316ZBC0"/>
<protein>
    <recommendedName>
        <fullName evidence="2">Cyclin-D1-binding protein 1-like N-terminal domain-containing protein</fullName>
    </recommendedName>
</protein>
<sequence length="588" mass="60697">MAPKAAAAAAPAKAALVTDADVQGTLFRLTILLATSLASLHEAHAPAVHASSSALPAPAFYASLSRQLHADVLALLHVAQKCASALTLALRRGARQPAPPAHGSSSSSSSTSATAGMDGASLAAAKAQLDTLAHEVLPKLAFLCAKAARDADVRVALDAPPSAEEQAERARIAHEVEALGGRVLPPGGKSRKVAGLGVGQAFAKALAQRVEAVLDALVELFTALMDERTHAAVAKAAAARARAEGRRLMLRAQQRAAAAASAAQAREQALQATAKVWAACDEAQKEMPRNNREALARRWREREEVMDDGWEELKSEAGVEEDDEHDDDKAAASVVSAAPSAPSTQLDDDDEDPLAGLQDMQLTLAEKREARRYVPLLKLGRILHRAAGRVALAAPSAASCDAASAAATSPQAAAAHALDLDALDAQAQRLAERQDDVVAALLYGGAHGMELESLGSDAGSDVEAEAGATAAVAREEEAEEGHEAEADDSEEEETQDTASVCAAYVAAATELAAALGVRLADAAPTQALPCRTPAAAQEQAAAAQPPQPQEGSAKARHTLRMCAEGMRKLAASLRVPAAAEEQEAHAEP</sequence>
<feature type="region of interest" description="Disordered" evidence="1">
    <location>
        <begin position="94"/>
        <end position="115"/>
    </location>
</feature>
<gene>
    <name evidence="3" type="ORF">FA09DRAFT_359600</name>
</gene>
<feature type="region of interest" description="Disordered" evidence="1">
    <location>
        <begin position="531"/>
        <end position="557"/>
    </location>
</feature>
<dbReference type="InterPro" id="IPR026907">
    <property type="entry name" value="GCIP-like"/>
</dbReference>
<feature type="compositionally biased region" description="Acidic residues" evidence="1">
    <location>
        <begin position="476"/>
        <end position="495"/>
    </location>
</feature>
<evidence type="ECO:0000256" key="1">
    <source>
        <dbReference type="SAM" id="MobiDB-lite"/>
    </source>
</evidence>
<evidence type="ECO:0000259" key="2">
    <source>
        <dbReference type="Pfam" id="PF13324"/>
    </source>
</evidence>
<reference evidence="3 4" key="1">
    <citation type="journal article" date="2018" name="Mol. Biol. Evol.">
        <title>Broad Genomic Sampling Reveals a Smut Pathogenic Ancestry of the Fungal Clade Ustilaginomycotina.</title>
        <authorList>
            <person name="Kijpornyongpan T."/>
            <person name="Mondo S.J."/>
            <person name="Barry K."/>
            <person name="Sandor L."/>
            <person name="Lee J."/>
            <person name="Lipzen A."/>
            <person name="Pangilinan J."/>
            <person name="LaButti K."/>
            <person name="Hainaut M."/>
            <person name="Henrissat B."/>
            <person name="Grigoriev I.V."/>
            <person name="Spatafora J.W."/>
            <person name="Aime M.C."/>
        </authorList>
    </citation>
    <scope>NUCLEOTIDE SEQUENCE [LARGE SCALE GENOMIC DNA]</scope>
    <source>
        <strain evidence="3 4">MCA 4186</strain>
    </source>
</reference>
<dbReference type="RefSeq" id="XP_025599269.1">
    <property type="nucleotide sequence ID" value="XM_025745133.1"/>
</dbReference>